<evidence type="ECO:0000256" key="1">
    <source>
        <dbReference type="SAM" id="MobiDB-lite"/>
    </source>
</evidence>
<feature type="region of interest" description="Disordered" evidence="1">
    <location>
        <begin position="150"/>
        <end position="169"/>
    </location>
</feature>
<dbReference type="Proteomes" id="UP000486351">
    <property type="component" value="Unassembled WGS sequence"/>
</dbReference>
<dbReference type="AlphaFoldDB" id="A0A6G0SBD3"/>
<evidence type="ECO:0000259" key="2">
    <source>
        <dbReference type="Pfam" id="PF20681"/>
    </source>
</evidence>
<dbReference type="PANTHER" id="PTHR34409">
    <property type="entry name" value="SET DOMAIN-CONTAINING PROTEIN"/>
    <property type="match status" value="1"/>
</dbReference>
<dbReference type="PANTHER" id="PTHR34409:SF1">
    <property type="entry name" value="MYB-LIKE DOMAIN-CONTAINING PROTEIN"/>
    <property type="match status" value="1"/>
</dbReference>
<evidence type="ECO:0000313" key="4">
    <source>
        <dbReference type="Proteomes" id="UP000486351"/>
    </source>
</evidence>
<accession>A0A6G0SBD3</accession>
<comment type="caution">
    <text evidence="3">The sequence shown here is derived from an EMBL/GenBank/DDBJ whole genome shotgun (WGS) entry which is preliminary data.</text>
</comment>
<feature type="domain" description="DUF6818" evidence="2">
    <location>
        <begin position="32"/>
        <end position="106"/>
    </location>
</feature>
<protein>
    <recommendedName>
        <fullName evidence="2">DUF6818 domain-containing protein</fullName>
    </recommendedName>
</protein>
<feature type="region of interest" description="Disordered" evidence="1">
    <location>
        <begin position="118"/>
        <end position="140"/>
    </location>
</feature>
<dbReference type="InterPro" id="IPR049203">
    <property type="entry name" value="DUF6818"/>
</dbReference>
<reference evidence="3 4" key="1">
    <citation type="submission" date="2018-09" db="EMBL/GenBank/DDBJ databases">
        <title>Genomic investigation of the strawberry pathogen Phytophthora fragariae indicates pathogenicity is determined by transcriptional variation in three key races.</title>
        <authorList>
            <person name="Adams T.M."/>
            <person name="Armitage A.D."/>
            <person name="Sobczyk M.K."/>
            <person name="Bates H.J."/>
            <person name="Dunwell J.M."/>
            <person name="Nellist C.F."/>
            <person name="Harrison R.J."/>
        </authorList>
    </citation>
    <scope>NUCLEOTIDE SEQUENCE [LARGE SCALE GENOMIC DNA]</scope>
    <source>
        <strain evidence="3 4">NOV-77</strain>
    </source>
</reference>
<sequence>MMAPSKSKSGRGKSWTTPELNRMLTAVEAVLPLGSNEWESVAARYDTELPREFNERDVDAIKRKFMLLKNSMKPTGDPACPEEVVRAKRAYYLMESRAGVEPFDDTTSATVASAEVDDTGAAAESPEKHTTPSEGVTAPPAPILSVAQAAPETATETRSASKRCGKSPEQLAQLSNELKRRASTVGATGSMTVSQTVKRRRTIDILIGTLEHDHDDGSDAMQMVIDMDERAAARDFEYRREREEREAKREEREQRRDELFFALMAKLVGEKTMPSSR</sequence>
<dbReference type="EMBL" id="QXFY01000159">
    <property type="protein sequence ID" value="KAE9354250.1"/>
    <property type="molecule type" value="Genomic_DNA"/>
</dbReference>
<proteinExistence type="predicted"/>
<dbReference type="Pfam" id="PF20681">
    <property type="entry name" value="DUF6818"/>
    <property type="match status" value="1"/>
</dbReference>
<gene>
    <name evidence="3" type="ORF">PF008_g4604</name>
</gene>
<evidence type="ECO:0000313" key="3">
    <source>
        <dbReference type="EMBL" id="KAE9354250.1"/>
    </source>
</evidence>
<organism evidence="3 4">
    <name type="scientific">Phytophthora fragariae</name>
    <dbReference type="NCBI Taxonomy" id="53985"/>
    <lineage>
        <taxon>Eukaryota</taxon>
        <taxon>Sar</taxon>
        <taxon>Stramenopiles</taxon>
        <taxon>Oomycota</taxon>
        <taxon>Peronosporomycetes</taxon>
        <taxon>Peronosporales</taxon>
        <taxon>Peronosporaceae</taxon>
        <taxon>Phytophthora</taxon>
    </lineage>
</organism>
<name>A0A6G0SBD3_9STRA</name>